<dbReference type="InterPro" id="IPR004812">
    <property type="entry name" value="Efflux_drug-R_Bcr/CmlA"/>
</dbReference>
<accession>A0A844QIC0</accession>
<feature type="transmembrane region" description="Helical" evidence="8">
    <location>
        <begin position="165"/>
        <end position="185"/>
    </location>
</feature>
<sequence length="405" mass="42481">MSDRRQLPGVRSPHILTLVIATATGPLAMNIFLPSLPGIARHFSADYALVQLLVSLYLGATAVLQLFIGPASDRFGRRPVMLTCFSVFLVGTVAALFAPTIEILLACRVLQAFSAAGMVLSRAIVRDTVRTEETVSKIAYIVMGMSLVPMIAPAIGGLLDEWYGWQSTFVLTLGFGLVSISVVYFDLNETNKTLSPSFTAQFRAYPELLRSRRFWAYALTAAFATGSFFAFLGGGPYVATEILKLSPSEYGFYFMLISVGYMSGNFLSGRYGARVGLGPMMLAGNIVTFLGMIVSLALFGLGFVHPLSLFGPAAMVGLGNGITLPSANAGIVSVRPRLAGSASGLGGSMQIGGGAALAVVAGALLSPDSGAMPLLWVMALSAVAAICATLYGMWVDRVAGPLGGA</sequence>
<evidence type="ECO:0000256" key="6">
    <source>
        <dbReference type="ARBA" id="ARBA00022989"/>
    </source>
</evidence>
<evidence type="ECO:0000256" key="8">
    <source>
        <dbReference type="RuleBase" id="RU365088"/>
    </source>
</evidence>
<keyword evidence="5 8" id="KW-0812">Transmembrane</keyword>
<dbReference type="PANTHER" id="PTHR43124:SF3">
    <property type="entry name" value="CHLORAMPHENICOL EFFLUX PUMP RV0191"/>
    <property type="match status" value="1"/>
</dbReference>
<protein>
    <recommendedName>
        <fullName evidence="8">Bcr/CflA family efflux transporter</fullName>
    </recommendedName>
</protein>
<feature type="transmembrane region" description="Helical" evidence="8">
    <location>
        <begin position="80"/>
        <end position="97"/>
    </location>
</feature>
<evidence type="ECO:0000313" key="10">
    <source>
        <dbReference type="EMBL" id="MVA97773.1"/>
    </source>
</evidence>
<dbReference type="InterPro" id="IPR005829">
    <property type="entry name" value="Sugar_transporter_CS"/>
</dbReference>
<comment type="caution">
    <text evidence="8">Lacks conserved residue(s) required for the propagation of feature annotation.</text>
</comment>
<feature type="transmembrane region" description="Helical" evidence="8">
    <location>
        <begin position="12"/>
        <end position="33"/>
    </location>
</feature>
<keyword evidence="6 8" id="KW-1133">Transmembrane helix</keyword>
<dbReference type="InterPro" id="IPR011701">
    <property type="entry name" value="MFS"/>
</dbReference>
<dbReference type="CDD" id="cd17320">
    <property type="entry name" value="MFS_MdfA_MDR_like"/>
    <property type="match status" value="1"/>
</dbReference>
<dbReference type="NCBIfam" id="TIGR00710">
    <property type="entry name" value="efflux_Bcr_CflA"/>
    <property type="match status" value="1"/>
</dbReference>
<dbReference type="InterPro" id="IPR036259">
    <property type="entry name" value="MFS_trans_sf"/>
</dbReference>
<feature type="domain" description="Major facilitator superfamily (MFS) profile" evidence="9">
    <location>
        <begin position="14"/>
        <end position="397"/>
    </location>
</feature>
<dbReference type="Gene3D" id="1.20.1720.10">
    <property type="entry name" value="Multidrug resistance protein D"/>
    <property type="match status" value="1"/>
</dbReference>
<gene>
    <name evidence="10" type="ORF">GN330_11010</name>
</gene>
<keyword evidence="3 8" id="KW-0813">Transport</keyword>
<dbReference type="EMBL" id="WPHG01000002">
    <property type="protein sequence ID" value="MVA97773.1"/>
    <property type="molecule type" value="Genomic_DNA"/>
</dbReference>
<feature type="transmembrane region" description="Helical" evidence="8">
    <location>
        <begin position="48"/>
        <end position="68"/>
    </location>
</feature>
<feature type="transmembrane region" description="Helical" evidence="8">
    <location>
        <begin position="344"/>
        <end position="365"/>
    </location>
</feature>
<evidence type="ECO:0000256" key="3">
    <source>
        <dbReference type="ARBA" id="ARBA00022448"/>
    </source>
</evidence>
<evidence type="ECO:0000256" key="1">
    <source>
        <dbReference type="ARBA" id="ARBA00004651"/>
    </source>
</evidence>
<keyword evidence="4" id="KW-1003">Cell membrane</keyword>
<comment type="subcellular location">
    <subcellularLocation>
        <location evidence="8">Cell inner membrane</location>
        <topology evidence="8">Multi-pass membrane protein</topology>
    </subcellularLocation>
    <subcellularLocation>
        <location evidence="1">Cell membrane</location>
        <topology evidence="1">Multi-pass membrane protein</topology>
    </subcellularLocation>
</comment>
<evidence type="ECO:0000256" key="4">
    <source>
        <dbReference type="ARBA" id="ARBA00022475"/>
    </source>
</evidence>
<keyword evidence="7 8" id="KW-0472">Membrane</keyword>
<organism evidence="10 11">
    <name type="scientific">Nitratireductor arenosus</name>
    <dbReference type="NCBI Taxonomy" id="2682096"/>
    <lineage>
        <taxon>Bacteria</taxon>
        <taxon>Pseudomonadati</taxon>
        <taxon>Pseudomonadota</taxon>
        <taxon>Alphaproteobacteria</taxon>
        <taxon>Hyphomicrobiales</taxon>
        <taxon>Phyllobacteriaceae</taxon>
        <taxon>Nitratireductor</taxon>
    </lineage>
</organism>
<proteinExistence type="inferred from homology"/>
<evidence type="ECO:0000256" key="2">
    <source>
        <dbReference type="ARBA" id="ARBA00006236"/>
    </source>
</evidence>
<dbReference type="GO" id="GO:0042910">
    <property type="term" value="F:xenobiotic transmembrane transporter activity"/>
    <property type="evidence" value="ECO:0007669"/>
    <property type="project" value="InterPro"/>
</dbReference>
<feature type="transmembrane region" description="Helical" evidence="8">
    <location>
        <begin position="103"/>
        <end position="125"/>
    </location>
</feature>
<evidence type="ECO:0000256" key="7">
    <source>
        <dbReference type="ARBA" id="ARBA00023136"/>
    </source>
</evidence>
<comment type="similarity">
    <text evidence="2 8">Belongs to the major facilitator superfamily. Bcr/CmlA family.</text>
</comment>
<feature type="transmembrane region" description="Helical" evidence="8">
    <location>
        <begin position="137"/>
        <end position="159"/>
    </location>
</feature>
<keyword evidence="11" id="KW-1185">Reference proteome</keyword>
<feature type="transmembrane region" description="Helical" evidence="8">
    <location>
        <begin position="371"/>
        <end position="394"/>
    </location>
</feature>
<comment type="caution">
    <text evidence="10">The sequence shown here is derived from an EMBL/GenBank/DDBJ whole genome shotgun (WGS) entry which is preliminary data.</text>
</comment>
<dbReference type="InterPro" id="IPR020846">
    <property type="entry name" value="MFS_dom"/>
</dbReference>
<feature type="transmembrane region" description="Helical" evidence="8">
    <location>
        <begin position="280"/>
        <end position="303"/>
    </location>
</feature>
<evidence type="ECO:0000256" key="5">
    <source>
        <dbReference type="ARBA" id="ARBA00022692"/>
    </source>
</evidence>
<dbReference type="Proteomes" id="UP000463224">
    <property type="component" value="Unassembled WGS sequence"/>
</dbReference>
<dbReference type="PANTHER" id="PTHR43124">
    <property type="entry name" value="PURINE EFFLUX PUMP PBUE"/>
    <property type="match status" value="1"/>
</dbReference>
<dbReference type="SUPFAM" id="SSF103473">
    <property type="entry name" value="MFS general substrate transporter"/>
    <property type="match status" value="1"/>
</dbReference>
<dbReference type="PROSITE" id="PS00216">
    <property type="entry name" value="SUGAR_TRANSPORT_1"/>
    <property type="match status" value="1"/>
</dbReference>
<dbReference type="AlphaFoldDB" id="A0A844QIC0"/>
<dbReference type="RefSeq" id="WP_156712692.1">
    <property type="nucleotide sequence ID" value="NZ_WPHG01000002.1"/>
</dbReference>
<reference evidence="10 11" key="1">
    <citation type="submission" date="2019-12" db="EMBL/GenBank/DDBJ databases">
        <title>Nitratireductor arenosus sp. nov., Isolated from sea sand, Jeju island, South Korea.</title>
        <authorList>
            <person name="Kim W."/>
        </authorList>
    </citation>
    <scope>NUCLEOTIDE SEQUENCE [LARGE SCALE GENOMIC DNA]</scope>
    <source>
        <strain evidence="10 11">CAU 1489</strain>
    </source>
</reference>
<dbReference type="GO" id="GO:1990961">
    <property type="term" value="P:xenobiotic detoxification by transmembrane export across the plasma membrane"/>
    <property type="evidence" value="ECO:0007669"/>
    <property type="project" value="InterPro"/>
</dbReference>
<evidence type="ECO:0000313" key="11">
    <source>
        <dbReference type="Proteomes" id="UP000463224"/>
    </source>
</evidence>
<evidence type="ECO:0000259" key="9">
    <source>
        <dbReference type="PROSITE" id="PS50850"/>
    </source>
</evidence>
<dbReference type="GO" id="GO:0005886">
    <property type="term" value="C:plasma membrane"/>
    <property type="evidence" value="ECO:0007669"/>
    <property type="project" value="UniProtKB-SubCell"/>
</dbReference>
<keyword evidence="8" id="KW-0997">Cell inner membrane</keyword>
<feature type="transmembrane region" description="Helical" evidence="8">
    <location>
        <begin position="214"/>
        <end position="238"/>
    </location>
</feature>
<dbReference type="Pfam" id="PF07690">
    <property type="entry name" value="MFS_1"/>
    <property type="match status" value="1"/>
</dbReference>
<name>A0A844QIC0_9HYPH</name>
<dbReference type="PROSITE" id="PS50850">
    <property type="entry name" value="MFS"/>
    <property type="match status" value="1"/>
</dbReference>
<dbReference type="InterPro" id="IPR050189">
    <property type="entry name" value="MFS_Efflux_Transporters"/>
</dbReference>
<feature type="transmembrane region" description="Helical" evidence="8">
    <location>
        <begin position="250"/>
        <end position="268"/>
    </location>
</feature>